<keyword evidence="4" id="KW-1185">Reference proteome</keyword>
<dbReference type="KEGG" id="llp:GH975_07325"/>
<dbReference type="Gene3D" id="3.30.110.40">
    <property type="entry name" value="TusA-like domain"/>
    <property type="match status" value="1"/>
</dbReference>
<evidence type="ECO:0000313" key="3">
    <source>
        <dbReference type="EMBL" id="QGG80390.1"/>
    </source>
</evidence>
<dbReference type="SUPFAM" id="SSF64307">
    <property type="entry name" value="SirA-like"/>
    <property type="match status" value="1"/>
</dbReference>
<dbReference type="EMBL" id="CP045871">
    <property type="protein sequence ID" value="QGG80390.1"/>
    <property type="molecule type" value="Genomic_DNA"/>
</dbReference>
<evidence type="ECO:0000259" key="2">
    <source>
        <dbReference type="Pfam" id="PF01206"/>
    </source>
</evidence>
<gene>
    <name evidence="3" type="ORF">GH975_07325</name>
</gene>
<dbReference type="Proteomes" id="UP000388235">
    <property type="component" value="Chromosome"/>
</dbReference>
<dbReference type="OrthoDB" id="9797352at2"/>
<keyword evidence="3" id="KW-0808">Transferase</keyword>
<dbReference type="AlphaFoldDB" id="A0A5Q2QEW7"/>
<dbReference type="Pfam" id="PF01206">
    <property type="entry name" value="TusA"/>
    <property type="match status" value="1"/>
</dbReference>
<name>A0A5Q2QEW7_9GAMM</name>
<dbReference type="InterPro" id="IPR001455">
    <property type="entry name" value="TusA-like"/>
</dbReference>
<dbReference type="PANTHER" id="PTHR33279:SF2">
    <property type="entry name" value="SULFUR CARRIER PROTEIN TUSA"/>
    <property type="match status" value="1"/>
</dbReference>
<evidence type="ECO:0000256" key="1">
    <source>
        <dbReference type="ARBA" id="ARBA00008984"/>
    </source>
</evidence>
<comment type="similarity">
    <text evidence="1">Belongs to the sulfur carrier protein TusA family.</text>
</comment>
<dbReference type="InterPro" id="IPR036868">
    <property type="entry name" value="TusA-like_sf"/>
</dbReference>
<reference evidence="3 4" key="1">
    <citation type="submission" date="2019-11" db="EMBL/GenBank/DDBJ databases">
        <authorList>
            <person name="Khan S.A."/>
            <person name="Jeon C.O."/>
            <person name="Chun B.H."/>
        </authorList>
    </citation>
    <scope>NUCLEOTIDE SEQUENCE [LARGE SCALE GENOMIC DNA]</scope>
    <source>
        <strain evidence="3 4">IMCC 1097</strain>
    </source>
</reference>
<organism evidence="3 4">
    <name type="scientific">Litorivicinus lipolyticus</name>
    <dbReference type="NCBI Taxonomy" id="418701"/>
    <lineage>
        <taxon>Bacteria</taxon>
        <taxon>Pseudomonadati</taxon>
        <taxon>Pseudomonadota</taxon>
        <taxon>Gammaproteobacteria</taxon>
        <taxon>Oceanospirillales</taxon>
        <taxon>Litorivicinaceae</taxon>
        <taxon>Litorivicinus</taxon>
    </lineage>
</organism>
<accession>A0A5Q2QEW7</accession>
<evidence type="ECO:0000313" key="4">
    <source>
        <dbReference type="Proteomes" id="UP000388235"/>
    </source>
</evidence>
<protein>
    <submittedName>
        <fullName evidence="3">Sulfurtransferase TusA</fullName>
    </submittedName>
</protein>
<dbReference type="GO" id="GO:0016740">
    <property type="term" value="F:transferase activity"/>
    <property type="evidence" value="ECO:0007669"/>
    <property type="project" value="UniProtKB-KW"/>
</dbReference>
<feature type="domain" description="UPF0033" evidence="2">
    <location>
        <begin position="13"/>
        <end position="81"/>
    </location>
</feature>
<sequence length="84" mass="9190">MIIGMIDSEQGTKTLNTHGTWCPEPISLLSEAIDSMAPGQQIQLLCSDPAALRDVPKYCAALGHRLLQTDQDSDMNSCFLIQIK</sequence>
<dbReference type="PANTHER" id="PTHR33279">
    <property type="entry name" value="SULFUR CARRIER PROTEIN YEDF-RELATED"/>
    <property type="match status" value="1"/>
</dbReference>
<proteinExistence type="inferred from homology"/>